<protein>
    <submittedName>
        <fullName evidence="7">Major facilitator superfamily domain, general substrate transporter</fullName>
    </submittedName>
</protein>
<keyword evidence="2 6" id="KW-0812">Transmembrane</keyword>
<comment type="caution">
    <text evidence="7">The sequence shown here is derived from an EMBL/GenBank/DDBJ whole genome shotgun (WGS) entry which is preliminary data.</text>
</comment>
<evidence type="ECO:0000256" key="1">
    <source>
        <dbReference type="ARBA" id="ARBA00004141"/>
    </source>
</evidence>
<evidence type="ECO:0000313" key="7">
    <source>
        <dbReference type="EMBL" id="KID81442.1"/>
    </source>
</evidence>
<keyword evidence="4 6" id="KW-0472">Membrane</keyword>
<feature type="compositionally biased region" description="Basic and acidic residues" evidence="5">
    <location>
        <begin position="458"/>
        <end position="479"/>
    </location>
</feature>
<dbReference type="InterPro" id="IPR036259">
    <property type="entry name" value="MFS_trans_sf"/>
</dbReference>
<organism evidence="7 8">
    <name type="scientific">Metarhizium guizhouense (strain ARSEF 977)</name>
    <dbReference type="NCBI Taxonomy" id="1276136"/>
    <lineage>
        <taxon>Eukaryota</taxon>
        <taxon>Fungi</taxon>
        <taxon>Dikarya</taxon>
        <taxon>Ascomycota</taxon>
        <taxon>Pezizomycotina</taxon>
        <taxon>Sordariomycetes</taxon>
        <taxon>Hypocreomycetidae</taxon>
        <taxon>Hypocreales</taxon>
        <taxon>Clavicipitaceae</taxon>
        <taxon>Metarhizium</taxon>
    </lineage>
</organism>
<evidence type="ECO:0000256" key="5">
    <source>
        <dbReference type="SAM" id="MobiDB-lite"/>
    </source>
</evidence>
<gene>
    <name evidence="7" type="ORF">MGU_11195</name>
</gene>
<dbReference type="Gene3D" id="1.20.1250.20">
    <property type="entry name" value="MFS general substrate transporter like domains"/>
    <property type="match status" value="1"/>
</dbReference>
<feature type="transmembrane region" description="Helical" evidence="6">
    <location>
        <begin position="238"/>
        <end position="256"/>
    </location>
</feature>
<dbReference type="Proteomes" id="UP000031192">
    <property type="component" value="Unassembled WGS sequence"/>
</dbReference>
<evidence type="ECO:0000256" key="2">
    <source>
        <dbReference type="ARBA" id="ARBA00022692"/>
    </source>
</evidence>
<feature type="transmembrane region" description="Helical" evidence="6">
    <location>
        <begin position="152"/>
        <end position="173"/>
    </location>
</feature>
<dbReference type="EMBL" id="AZNH01000146">
    <property type="protein sequence ID" value="KID81442.1"/>
    <property type="molecule type" value="Genomic_DNA"/>
</dbReference>
<feature type="transmembrane region" description="Helical" evidence="6">
    <location>
        <begin position="276"/>
        <end position="293"/>
    </location>
</feature>
<dbReference type="Pfam" id="PF05978">
    <property type="entry name" value="UNC-93"/>
    <property type="match status" value="1"/>
</dbReference>
<sequence length="479" mass="52089">MAGDAMTTTGYYRKTFSRFNSPFWQVLLVSLVAFGCPGVYNALTGIGGGGQLDSTTQAKSHIALASVSAAGNLFVAPIVTNQIGPKWALFLGGLTYVLYAGSLLCYSHTQNQSFVIGSGAVLGIGASLLWIAQGGIMTGYPLPSQQGRSIGIFWFIFNLGGFMGSLLSFGLNFHSNSGTITDSTYIAFMCIMAGGCGCALFLLKPENVIREDGTRAGVALKPSVLNEFLATMKIMTRWETIALIPFWFSANYFYNYQQNSVNGKLFTIRTRSFNGGMYWLMQMCSSFLFGAFLDNKKMGRRSRAIWGYIIAGLIGLIIWGGGLGLQLRRGPSGSYYTLGEMDLINSGTKYAGPFVLYSSYGAFDAIWQTLCYWTLAYLADESPEQAARYVGAFKAFEAMGSAIASRVNSGKTNFNVEFGLNCAFILFGWLCALPVAFRVNEVSSTAQQVEGSENEAEGAERKDDPKRSSHREERPSAEV</sequence>
<feature type="transmembrane region" description="Helical" evidence="6">
    <location>
        <begin position="115"/>
        <end position="140"/>
    </location>
</feature>
<dbReference type="HOGENOM" id="CLU_030884_1_0_1"/>
<feature type="region of interest" description="Disordered" evidence="5">
    <location>
        <begin position="445"/>
        <end position="479"/>
    </location>
</feature>
<proteinExistence type="predicted"/>
<accession>A0A0B4GNZ3</accession>
<dbReference type="SUPFAM" id="SSF103473">
    <property type="entry name" value="MFS general substrate transporter"/>
    <property type="match status" value="1"/>
</dbReference>
<dbReference type="InterPro" id="IPR051617">
    <property type="entry name" value="UNC-93-like_regulator"/>
</dbReference>
<feature type="transmembrane region" description="Helical" evidence="6">
    <location>
        <begin position="21"/>
        <end position="40"/>
    </location>
</feature>
<dbReference type="PANTHER" id="PTHR23294">
    <property type="entry name" value="ET TRANSLATION PRODUCT-RELATED"/>
    <property type="match status" value="1"/>
</dbReference>
<keyword evidence="3 6" id="KW-1133">Transmembrane helix</keyword>
<feature type="transmembrane region" description="Helical" evidence="6">
    <location>
        <begin position="418"/>
        <end position="437"/>
    </location>
</feature>
<dbReference type="AlphaFoldDB" id="A0A0B4GNZ3"/>
<dbReference type="InterPro" id="IPR010291">
    <property type="entry name" value="Ion_channel_UNC-93"/>
</dbReference>
<feature type="transmembrane region" description="Helical" evidence="6">
    <location>
        <begin position="185"/>
        <end position="203"/>
    </location>
</feature>
<reference evidence="7 8" key="1">
    <citation type="journal article" date="2014" name="Proc. Natl. Acad. Sci. U.S.A.">
        <title>Trajectory and genomic determinants of fungal-pathogen speciation and host adaptation.</title>
        <authorList>
            <person name="Hu X."/>
            <person name="Xiao G."/>
            <person name="Zheng P."/>
            <person name="Shang Y."/>
            <person name="Su Y."/>
            <person name="Zhang X."/>
            <person name="Liu X."/>
            <person name="Zhan S."/>
            <person name="St Leger R.J."/>
            <person name="Wang C."/>
        </authorList>
    </citation>
    <scope>NUCLEOTIDE SEQUENCE [LARGE SCALE GENOMIC DNA]</scope>
    <source>
        <strain evidence="7 8">ARSEF 977</strain>
    </source>
</reference>
<keyword evidence="8" id="KW-1185">Reference proteome</keyword>
<evidence type="ECO:0000256" key="4">
    <source>
        <dbReference type="ARBA" id="ARBA00023136"/>
    </source>
</evidence>
<evidence type="ECO:0000313" key="8">
    <source>
        <dbReference type="Proteomes" id="UP000031192"/>
    </source>
</evidence>
<comment type="subcellular location">
    <subcellularLocation>
        <location evidence="1">Membrane</location>
        <topology evidence="1">Multi-pass membrane protein</topology>
    </subcellularLocation>
</comment>
<feature type="transmembrane region" description="Helical" evidence="6">
    <location>
        <begin position="87"/>
        <end position="109"/>
    </location>
</feature>
<feature type="transmembrane region" description="Helical" evidence="6">
    <location>
        <begin position="305"/>
        <end position="325"/>
    </location>
</feature>
<evidence type="ECO:0000256" key="6">
    <source>
        <dbReference type="SAM" id="Phobius"/>
    </source>
</evidence>
<dbReference type="PANTHER" id="PTHR23294:SF59">
    <property type="entry name" value="UNC93-LIKE PROTEIN C922.05C"/>
    <property type="match status" value="1"/>
</dbReference>
<evidence type="ECO:0000256" key="3">
    <source>
        <dbReference type="ARBA" id="ARBA00022989"/>
    </source>
</evidence>
<dbReference type="GO" id="GO:0016020">
    <property type="term" value="C:membrane"/>
    <property type="evidence" value="ECO:0007669"/>
    <property type="project" value="UniProtKB-SubCell"/>
</dbReference>
<name>A0A0B4GNZ3_METGA</name>